<feature type="domain" description="NAD(P)-binding" evidence="1">
    <location>
        <begin position="8"/>
        <end position="189"/>
    </location>
</feature>
<keyword evidence="4" id="KW-1185">Reference proteome</keyword>
<evidence type="ECO:0000313" key="2">
    <source>
        <dbReference type="EMBL" id="PAV24915.1"/>
    </source>
</evidence>
<accession>A0A2A2I1A3</accession>
<organism evidence="2 4">
    <name type="scientific">Tamilnaduibacter salinus</name>
    <dbReference type="NCBI Taxonomy" id="1484056"/>
    <lineage>
        <taxon>Bacteria</taxon>
        <taxon>Pseudomonadati</taxon>
        <taxon>Pseudomonadota</taxon>
        <taxon>Gammaproteobacteria</taxon>
        <taxon>Pseudomonadales</taxon>
        <taxon>Marinobacteraceae</taxon>
        <taxon>Tamilnaduibacter</taxon>
    </lineage>
</organism>
<reference evidence="3 5" key="2">
    <citation type="submission" date="2018-04" db="EMBL/GenBank/DDBJ databases">
        <title>Genomic Encyclopedia of Type Strains, Phase IV (KMG-IV): sequencing the most valuable type-strain genomes for metagenomic binning, comparative biology and taxonomic classification.</title>
        <authorList>
            <person name="Goeker M."/>
        </authorList>
    </citation>
    <scope>NUCLEOTIDE SEQUENCE [LARGE SCALE GENOMIC DNA]</scope>
    <source>
        <strain evidence="3 5">DSM 28688</strain>
    </source>
</reference>
<dbReference type="Pfam" id="PF13460">
    <property type="entry name" value="NAD_binding_10"/>
    <property type="match status" value="1"/>
</dbReference>
<name>A0A2A2I1A3_9GAMM</name>
<comment type="caution">
    <text evidence="2">The sequence shown here is derived from an EMBL/GenBank/DDBJ whole genome shotgun (WGS) entry which is preliminary data.</text>
</comment>
<evidence type="ECO:0000313" key="5">
    <source>
        <dbReference type="Proteomes" id="UP000245887"/>
    </source>
</evidence>
<dbReference type="SUPFAM" id="SSF51735">
    <property type="entry name" value="NAD(P)-binding Rossmann-fold domains"/>
    <property type="match status" value="1"/>
</dbReference>
<dbReference type="PANTHER" id="PTHR15020">
    <property type="entry name" value="FLAVIN REDUCTASE-RELATED"/>
    <property type="match status" value="1"/>
</dbReference>
<dbReference type="PANTHER" id="PTHR15020:SF50">
    <property type="entry name" value="UPF0659 PROTEIN YMR090W"/>
    <property type="match status" value="1"/>
</dbReference>
<evidence type="ECO:0000313" key="4">
    <source>
        <dbReference type="Proteomes" id="UP000218332"/>
    </source>
</evidence>
<evidence type="ECO:0000313" key="3">
    <source>
        <dbReference type="EMBL" id="PVY78081.1"/>
    </source>
</evidence>
<dbReference type="RefSeq" id="WP_095612011.1">
    <property type="nucleotide sequence ID" value="NZ_NMPM01000089.1"/>
</dbReference>
<dbReference type="EMBL" id="NMPM01000089">
    <property type="protein sequence ID" value="PAV24915.1"/>
    <property type="molecule type" value="Genomic_DNA"/>
</dbReference>
<protein>
    <submittedName>
        <fullName evidence="2">Oxidoreductase</fullName>
    </submittedName>
</protein>
<evidence type="ECO:0000259" key="1">
    <source>
        <dbReference type="Pfam" id="PF13460"/>
    </source>
</evidence>
<dbReference type="EMBL" id="QEKQ01000002">
    <property type="protein sequence ID" value="PVY78081.1"/>
    <property type="molecule type" value="Genomic_DNA"/>
</dbReference>
<gene>
    <name evidence="3" type="ORF">C8D92_102116</name>
    <name evidence="2" type="ORF">CF392_13660</name>
</gene>
<dbReference type="OrthoDB" id="9803892at2"/>
<dbReference type="CDD" id="cd05243">
    <property type="entry name" value="SDR_a5"/>
    <property type="match status" value="1"/>
</dbReference>
<dbReference type="Proteomes" id="UP000218332">
    <property type="component" value="Unassembled WGS sequence"/>
</dbReference>
<dbReference type="Gene3D" id="3.40.50.720">
    <property type="entry name" value="NAD(P)-binding Rossmann-like Domain"/>
    <property type="match status" value="1"/>
</dbReference>
<dbReference type="AlphaFoldDB" id="A0A2A2I1A3"/>
<reference evidence="2 4" key="1">
    <citation type="submission" date="2017-07" db="EMBL/GenBank/DDBJ databases">
        <title>Tamlnaduibacter salinus (Mi-7) genome sequencing.</title>
        <authorList>
            <person name="Verma A."/>
            <person name="Krishnamurthi S."/>
        </authorList>
    </citation>
    <scope>NUCLEOTIDE SEQUENCE [LARGE SCALE GENOMIC DNA]</scope>
    <source>
        <strain evidence="2 4">Mi-7</strain>
    </source>
</reference>
<dbReference type="Proteomes" id="UP000245887">
    <property type="component" value="Unassembled WGS sequence"/>
</dbReference>
<sequence length="212" mass="23267">MSKTLVIGANGQIGQKLVKRLVERGHPVRAMVRNTEQERALSALGAEVVTGDLEGDFESTLDDCDALVFTAGSGPKTGLDKTLLVDAWGAAKTINAAVDKGIRRYVMVSSRGAANPDFGPEAIKPYCVAKHMADHYLTTSILDYTILRPGRLLDEPATGRFRTQRPEAKDEQVITREDTADAIVYCLEREHTIHQIYELYQGHEGLEEALGE</sequence>
<proteinExistence type="predicted"/>
<dbReference type="InterPro" id="IPR016040">
    <property type="entry name" value="NAD(P)-bd_dom"/>
</dbReference>
<dbReference type="InterPro" id="IPR036291">
    <property type="entry name" value="NAD(P)-bd_dom_sf"/>
</dbReference>